<feature type="transmembrane region" description="Helical" evidence="7">
    <location>
        <begin position="524"/>
        <end position="540"/>
    </location>
</feature>
<dbReference type="InterPro" id="IPR049453">
    <property type="entry name" value="Memb_transporter_dom"/>
</dbReference>
<keyword evidence="5 7" id="KW-0472">Membrane</keyword>
<feature type="transmembrane region" description="Helical" evidence="7">
    <location>
        <begin position="443"/>
        <end position="464"/>
    </location>
</feature>
<reference evidence="9 10" key="1">
    <citation type="submission" date="2023-06" db="EMBL/GenBank/DDBJ databases">
        <authorList>
            <person name="Oyuntsetseg B."/>
            <person name="Kim S.B."/>
        </authorList>
    </citation>
    <scope>NUCLEOTIDE SEQUENCE [LARGE SCALE GENOMIC DNA]</scope>
    <source>
        <strain evidence="9 10">2-15</strain>
    </source>
</reference>
<evidence type="ECO:0000256" key="2">
    <source>
        <dbReference type="ARBA" id="ARBA00022475"/>
    </source>
</evidence>
<evidence type="ECO:0000256" key="5">
    <source>
        <dbReference type="ARBA" id="ARBA00023136"/>
    </source>
</evidence>
<gene>
    <name evidence="9" type="ORF">QRX50_34210</name>
</gene>
<dbReference type="Proteomes" id="UP001236014">
    <property type="component" value="Chromosome"/>
</dbReference>
<comment type="similarity">
    <text evidence="6">Belongs to the YccS/YhfK family.</text>
</comment>
<feature type="transmembrane region" description="Helical" evidence="7">
    <location>
        <begin position="144"/>
        <end position="162"/>
    </location>
</feature>
<feature type="transmembrane region" description="Helical" evidence="7">
    <location>
        <begin position="44"/>
        <end position="61"/>
    </location>
</feature>
<sequence length="749" mass="78188">MTVLEWLRSRDNNLSALRRTGRAAIILPSLFAVGNLVLGNALTGLFASVGSVALLLFVDFGGPIRDRVFAQGALVLAGGVLISLGTLVSRVVWLAAVTTVVVAFVVLFAAVVSSVIASATTSLLVSFILPATLPGSLATLPDRLLGWGMAGVVSMAAVAVLWPSPVRNPLRLATARACALLAQRLRTEVECVRCGFLPNVVAQVDDVVAESSAAVAALRDSFFGTPYRPTGLTTSTRTLVRLIDEVVWLEGILARMPVAEGHGATTAAVSEVKLAAAVLLDHGAGLLKVVASAPDDLMAELARLRDARGEMEATATSALPDPDTAEFVTSLEPSFRAQEMSFAISAIAQNIELTVAARRRTWWEHLIGRRPDGAGSALSSVQERTGAHVAWNSVTLHNSLRGGIALGAAVLIAELTGVEHSFWVAFGTMAVLRSNALSTGQSAVRALLGTVAGIVVGSVLILLLGHDTAVFWALLPIAVVFTGLAPAVISFAAGQAGFTVVLLLLFSLIAPAGLRIGLVRVEDVALGCAVSLVVGVVFWPRGAAAELRRAVADGLAESARYLRGAVEYGVSRCDALVPATIEPGDENRRAAAAARRLDDAFRVFLTERGPKHVPLADVAAMITAVAVLRLTAEAVLDLWRRETGGPAGDRTAARAEVLAAGDELAHWYEATADALTGPGAVPPVKSRDPAADARLLTAVHRDLSGDDHQGTATAVKMIWTADHLDAARRLQPTLVGPVTTAARHSSLLS</sequence>
<dbReference type="GO" id="GO:0005886">
    <property type="term" value="C:plasma membrane"/>
    <property type="evidence" value="ECO:0007669"/>
    <property type="project" value="UniProtKB-SubCell"/>
</dbReference>
<proteinExistence type="inferred from homology"/>
<feature type="transmembrane region" description="Helical" evidence="7">
    <location>
        <begin position="470"/>
        <end position="489"/>
    </location>
</feature>
<evidence type="ECO:0000313" key="9">
    <source>
        <dbReference type="EMBL" id="WIX76495.1"/>
    </source>
</evidence>
<accession>A0A9Y2MPV4</accession>
<dbReference type="PANTHER" id="PTHR30509">
    <property type="entry name" value="P-HYDROXYBENZOIC ACID EFFLUX PUMP SUBUNIT-RELATED"/>
    <property type="match status" value="1"/>
</dbReference>
<evidence type="ECO:0000256" key="4">
    <source>
        <dbReference type="ARBA" id="ARBA00022989"/>
    </source>
</evidence>
<keyword evidence="2" id="KW-1003">Cell membrane</keyword>
<evidence type="ECO:0000256" key="7">
    <source>
        <dbReference type="SAM" id="Phobius"/>
    </source>
</evidence>
<evidence type="ECO:0000259" key="8">
    <source>
        <dbReference type="Pfam" id="PF13515"/>
    </source>
</evidence>
<comment type="subcellular location">
    <subcellularLocation>
        <location evidence="1">Cell membrane</location>
        <topology evidence="1">Multi-pass membrane protein</topology>
    </subcellularLocation>
</comment>
<keyword evidence="10" id="KW-1185">Reference proteome</keyword>
<evidence type="ECO:0000256" key="6">
    <source>
        <dbReference type="ARBA" id="ARBA00043993"/>
    </source>
</evidence>
<feature type="transmembrane region" description="Helical" evidence="7">
    <location>
        <begin position="68"/>
        <end position="85"/>
    </location>
</feature>
<organism evidence="9 10">
    <name type="scientific">Amycolatopsis carbonis</name>
    <dbReference type="NCBI Taxonomy" id="715471"/>
    <lineage>
        <taxon>Bacteria</taxon>
        <taxon>Bacillati</taxon>
        <taxon>Actinomycetota</taxon>
        <taxon>Actinomycetes</taxon>
        <taxon>Pseudonocardiales</taxon>
        <taxon>Pseudonocardiaceae</taxon>
        <taxon>Amycolatopsis</taxon>
    </lineage>
</organism>
<dbReference type="AlphaFoldDB" id="A0A9Y2MPV4"/>
<dbReference type="PANTHER" id="PTHR30509:SF9">
    <property type="entry name" value="MULTIDRUG RESISTANCE PROTEIN MDTO"/>
    <property type="match status" value="1"/>
</dbReference>
<name>A0A9Y2MPV4_9PSEU</name>
<keyword evidence="4 7" id="KW-1133">Transmembrane helix</keyword>
<protein>
    <submittedName>
        <fullName evidence="9">FUSC family protein</fullName>
    </submittedName>
</protein>
<evidence type="ECO:0000313" key="10">
    <source>
        <dbReference type="Proteomes" id="UP001236014"/>
    </source>
</evidence>
<dbReference type="EMBL" id="CP127294">
    <property type="protein sequence ID" value="WIX76495.1"/>
    <property type="molecule type" value="Genomic_DNA"/>
</dbReference>
<dbReference type="Pfam" id="PF13515">
    <property type="entry name" value="FUSC_2"/>
    <property type="match status" value="1"/>
</dbReference>
<feature type="transmembrane region" description="Helical" evidence="7">
    <location>
        <begin position="496"/>
        <end position="518"/>
    </location>
</feature>
<dbReference type="RefSeq" id="WP_285967243.1">
    <property type="nucleotide sequence ID" value="NZ_CP127294.1"/>
</dbReference>
<evidence type="ECO:0000256" key="1">
    <source>
        <dbReference type="ARBA" id="ARBA00004651"/>
    </source>
</evidence>
<keyword evidence="3 7" id="KW-0812">Transmembrane</keyword>
<evidence type="ECO:0000256" key="3">
    <source>
        <dbReference type="ARBA" id="ARBA00022692"/>
    </source>
</evidence>
<dbReference type="KEGG" id="acab:QRX50_34210"/>
<feature type="domain" description="Integral membrane bound transporter" evidence="8">
    <location>
        <begin position="409"/>
        <end position="534"/>
    </location>
</feature>